<evidence type="ECO:0000313" key="3">
    <source>
        <dbReference type="EMBL" id="KAI5333517.1"/>
    </source>
</evidence>
<keyword evidence="4" id="KW-1185">Reference proteome</keyword>
<comment type="caution">
    <text evidence="3">The sequence shown here is derived from an EMBL/GenBank/DDBJ whole genome shotgun (WGS) entry which is preliminary data.</text>
</comment>
<name>A0AAD4Z4P9_PRUDU</name>
<dbReference type="InterPro" id="IPR001906">
    <property type="entry name" value="Terpene_synth_N"/>
</dbReference>
<proteinExistence type="predicted"/>
<sequence length="270" mass="30982">MTEKMVSETEGIIKVQRVTAQSPNAKLEIIRRRTANFPPSIWGDRFANYDSQDIITNAENQQEVNELKEIARREVFTTSAGDFSHQLKFSDAIQRPGVAYHFESEIEEALERMHAAFRDHDFSDDGDLYNVALGFRLLRQHGYKVSCDVFNKFKDENGSFKECLTIDVPGMLSLYEAGHLDVRGEEILDEALAFTTTHLDSTAQAHGSYEHAEQITQALERPLRKDLERVCARRYMSIYQDEASHNEALLKLAKLDFNLVQSLHKKEPFH</sequence>
<dbReference type="InterPro" id="IPR036965">
    <property type="entry name" value="Terpene_synth_N_sf"/>
</dbReference>
<dbReference type="EMBL" id="JAJFAZ020000004">
    <property type="protein sequence ID" value="KAI5333517.1"/>
    <property type="molecule type" value="Genomic_DNA"/>
</dbReference>
<accession>A0AAD4Z4P9</accession>
<evidence type="ECO:0000259" key="2">
    <source>
        <dbReference type="Pfam" id="PF01397"/>
    </source>
</evidence>
<dbReference type="PANTHER" id="PTHR31225:SF251">
    <property type="entry name" value="(-)-GERMACRENE D SYNTHASE-LIKE ISOFORM X2"/>
    <property type="match status" value="1"/>
</dbReference>
<dbReference type="SUPFAM" id="SSF48239">
    <property type="entry name" value="Terpenoid cyclases/Protein prenyltransferases"/>
    <property type="match status" value="1"/>
</dbReference>
<keyword evidence="1" id="KW-0456">Lyase</keyword>
<dbReference type="InterPro" id="IPR050148">
    <property type="entry name" value="Terpene_synthase-like"/>
</dbReference>
<dbReference type="GO" id="GO:0016114">
    <property type="term" value="P:terpenoid biosynthetic process"/>
    <property type="evidence" value="ECO:0007669"/>
    <property type="project" value="InterPro"/>
</dbReference>
<dbReference type="PANTHER" id="PTHR31225">
    <property type="entry name" value="OS04G0344100 PROTEIN-RELATED"/>
    <property type="match status" value="1"/>
</dbReference>
<dbReference type="FunFam" id="1.50.10.130:FF:000001">
    <property type="entry name" value="Isoprene synthase, chloroplastic"/>
    <property type="match status" value="1"/>
</dbReference>
<dbReference type="Gene3D" id="1.50.10.130">
    <property type="entry name" value="Terpene synthase, N-terminal domain"/>
    <property type="match status" value="1"/>
</dbReference>
<feature type="domain" description="Terpene synthase N-terminal" evidence="2">
    <location>
        <begin position="41"/>
        <end position="219"/>
    </location>
</feature>
<dbReference type="GO" id="GO:0010333">
    <property type="term" value="F:terpene synthase activity"/>
    <property type="evidence" value="ECO:0007669"/>
    <property type="project" value="InterPro"/>
</dbReference>
<reference evidence="3 4" key="1">
    <citation type="journal article" date="2022" name="G3 (Bethesda)">
        <title>Whole-genome sequence and methylome profiling of the almond [Prunus dulcis (Mill.) D.A. Webb] cultivar 'Nonpareil'.</title>
        <authorList>
            <person name="D'Amico-Willman K.M."/>
            <person name="Ouma W.Z."/>
            <person name="Meulia T."/>
            <person name="Sideli G.M."/>
            <person name="Gradziel T.M."/>
            <person name="Fresnedo-Ramirez J."/>
        </authorList>
    </citation>
    <scope>NUCLEOTIDE SEQUENCE [LARGE SCALE GENOMIC DNA]</scope>
    <source>
        <strain evidence="3">Clone GOH B32 T37-40</strain>
    </source>
</reference>
<protein>
    <recommendedName>
        <fullName evidence="2">Terpene synthase N-terminal domain-containing protein</fullName>
    </recommendedName>
</protein>
<dbReference type="Proteomes" id="UP001054821">
    <property type="component" value="Chromosome 4"/>
</dbReference>
<dbReference type="Pfam" id="PF01397">
    <property type="entry name" value="Terpene_synth"/>
    <property type="match status" value="1"/>
</dbReference>
<gene>
    <name evidence="3" type="ORF">L3X38_023648</name>
</gene>
<evidence type="ECO:0000313" key="4">
    <source>
        <dbReference type="Proteomes" id="UP001054821"/>
    </source>
</evidence>
<organism evidence="3 4">
    <name type="scientific">Prunus dulcis</name>
    <name type="common">Almond</name>
    <name type="synonym">Amygdalus dulcis</name>
    <dbReference type="NCBI Taxonomy" id="3755"/>
    <lineage>
        <taxon>Eukaryota</taxon>
        <taxon>Viridiplantae</taxon>
        <taxon>Streptophyta</taxon>
        <taxon>Embryophyta</taxon>
        <taxon>Tracheophyta</taxon>
        <taxon>Spermatophyta</taxon>
        <taxon>Magnoliopsida</taxon>
        <taxon>eudicotyledons</taxon>
        <taxon>Gunneridae</taxon>
        <taxon>Pentapetalae</taxon>
        <taxon>rosids</taxon>
        <taxon>fabids</taxon>
        <taxon>Rosales</taxon>
        <taxon>Rosaceae</taxon>
        <taxon>Amygdaloideae</taxon>
        <taxon>Amygdaleae</taxon>
        <taxon>Prunus</taxon>
    </lineage>
</organism>
<evidence type="ECO:0000256" key="1">
    <source>
        <dbReference type="ARBA" id="ARBA00023239"/>
    </source>
</evidence>
<dbReference type="InterPro" id="IPR008930">
    <property type="entry name" value="Terpenoid_cyclase/PrenylTrfase"/>
</dbReference>
<dbReference type="AlphaFoldDB" id="A0AAD4Z4P9"/>